<dbReference type="InterPro" id="IPR006311">
    <property type="entry name" value="TAT_signal"/>
</dbReference>
<evidence type="ECO:0000256" key="3">
    <source>
        <dbReference type="ARBA" id="ARBA00022729"/>
    </source>
</evidence>
<evidence type="ECO:0000256" key="4">
    <source>
        <dbReference type="ARBA" id="ARBA00023002"/>
    </source>
</evidence>
<name>E6QK98_9ZZZZ</name>
<dbReference type="GO" id="GO:0030091">
    <property type="term" value="P:protein repair"/>
    <property type="evidence" value="ECO:0007669"/>
    <property type="project" value="InterPro"/>
</dbReference>
<dbReference type="EMBL" id="CABQ01000122">
    <property type="protein sequence ID" value="CBI07665.1"/>
    <property type="molecule type" value="Genomic_DNA"/>
</dbReference>
<proteinExistence type="inferred from homology"/>
<dbReference type="InterPro" id="IPR036374">
    <property type="entry name" value="OxRdtase_Mopterin-bd_sf"/>
</dbReference>
<accession>E6QK98</accession>
<dbReference type="SUPFAM" id="SSF56524">
    <property type="entry name" value="Oxidoreductase molybdopterin-binding domain"/>
    <property type="match status" value="1"/>
</dbReference>
<dbReference type="HAMAP" id="MF_01206">
    <property type="entry name" value="MsrP"/>
    <property type="match status" value="1"/>
</dbReference>
<feature type="domain" description="Oxidoreductase molybdopterin-binding" evidence="6">
    <location>
        <begin position="114"/>
        <end position="267"/>
    </location>
</feature>
<feature type="region of interest" description="Disordered" evidence="5">
    <location>
        <begin position="1"/>
        <end position="21"/>
    </location>
</feature>
<protein>
    <recommendedName>
        <fullName evidence="6">Oxidoreductase molybdopterin-binding domain-containing protein</fullName>
    </recommendedName>
</protein>
<dbReference type="GO" id="GO:0016667">
    <property type="term" value="F:oxidoreductase activity, acting on a sulfur group of donors"/>
    <property type="evidence" value="ECO:0007669"/>
    <property type="project" value="InterPro"/>
</dbReference>
<keyword evidence="1" id="KW-0500">Molybdenum</keyword>
<dbReference type="AlphaFoldDB" id="E6QK98"/>
<evidence type="ECO:0000259" key="6">
    <source>
        <dbReference type="Pfam" id="PF00174"/>
    </source>
</evidence>
<dbReference type="NCBIfam" id="NF003767">
    <property type="entry name" value="PRK05363.1"/>
    <property type="match status" value="1"/>
</dbReference>
<dbReference type="InterPro" id="IPR022867">
    <property type="entry name" value="MsrP"/>
</dbReference>
<evidence type="ECO:0000256" key="1">
    <source>
        <dbReference type="ARBA" id="ARBA00022505"/>
    </source>
</evidence>
<reference evidence="7" key="1">
    <citation type="submission" date="2009-10" db="EMBL/GenBank/DDBJ databases">
        <title>Diversity of trophic interactions inside an arsenic-rich microbial ecosystem.</title>
        <authorList>
            <person name="Bertin P.N."/>
            <person name="Heinrich-Salmeron A."/>
            <person name="Pelletier E."/>
            <person name="Goulhen-Chollet F."/>
            <person name="Arsene-Ploetze F."/>
            <person name="Gallien S."/>
            <person name="Calteau A."/>
            <person name="Vallenet D."/>
            <person name="Casiot C."/>
            <person name="Chane-Woon-Ming B."/>
            <person name="Giloteaux L."/>
            <person name="Barakat M."/>
            <person name="Bonnefoy V."/>
            <person name="Bruneel O."/>
            <person name="Chandler M."/>
            <person name="Cleiss J."/>
            <person name="Duran R."/>
            <person name="Elbaz-Poulichet F."/>
            <person name="Fonknechten N."/>
            <person name="Lauga B."/>
            <person name="Mornico D."/>
            <person name="Ortet P."/>
            <person name="Schaeffer C."/>
            <person name="Siguier P."/>
            <person name="Alexander Thil Smith A."/>
            <person name="Van Dorsselaer A."/>
            <person name="Weissenbach J."/>
            <person name="Medigue C."/>
            <person name="Le Paslier D."/>
        </authorList>
    </citation>
    <scope>NUCLEOTIDE SEQUENCE</scope>
</reference>
<dbReference type="InterPro" id="IPR000572">
    <property type="entry name" value="OxRdtase_Mopterin-bd_dom"/>
</dbReference>
<keyword evidence="4" id="KW-0560">Oxidoreductase</keyword>
<evidence type="ECO:0000256" key="2">
    <source>
        <dbReference type="ARBA" id="ARBA00022723"/>
    </source>
</evidence>
<dbReference type="GO" id="GO:0046872">
    <property type="term" value="F:metal ion binding"/>
    <property type="evidence" value="ECO:0007669"/>
    <property type="project" value="UniProtKB-KW"/>
</dbReference>
<gene>
    <name evidence="7" type="ORF">CARN6_1035</name>
</gene>
<dbReference type="PANTHER" id="PTHR43032">
    <property type="entry name" value="PROTEIN-METHIONINE-SULFOXIDE REDUCTASE"/>
    <property type="match status" value="1"/>
</dbReference>
<dbReference type="Gene3D" id="3.90.420.10">
    <property type="entry name" value="Oxidoreductase, molybdopterin-binding domain"/>
    <property type="match status" value="1"/>
</dbReference>
<dbReference type="PANTHER" id="PTHR43032:SF3">
    <property type="entry name" value="PROTEIN-METHIONINE-SULFOXIDE REDUCTASE CATALYTIC SUBUNIT MSRP"/>
    <property type="match status" value="1"/>
</dbReference>
<evidence type="ECO:0000256" key="5">
    <source>
        <dbReference type="SAM" id="MobiDB-lite"/>
    </source>
</evidence>
<dbReference type="PROSITE" id="PS51318">
    <property type="entry name" value="TAT"/>
    <property type="match status" value="1"/>
</dbReference>
<evidence type="ECO:0000313" key="7">
    <source>
        <dbReference type="EMBL" id="CBI07665.1"/>
    </source>
</evidence>
<keyword evidence="2" id="KW-0479">Metal-binding</keyword>
<dbReference type="Pfam" id="PF00174">
    <property type="entry name" value="Oxidored_molyb"/>
    <property type="match status" value="1"/>
</dbReference>
<comment type="caution">
    <text evidence="7">The sequence shown here is derived from an EMBL/GenBank/DDBJ whole genome shotgun (WGS) entry which is preliminary data.</text>
</comment>
<keyword evidence="3" id="KW-0732">Signal</keyword>
<organism evidence="7">
    <name type="scientific">mine drainage metagenome</name>
    <dbReference type="NCBI Taxonomy" id="410659"/>
    <lineage>
        <taxon>unclassified sequences</taxon>
        <taxon>metagenomes</taxon>
        <taxon>ecological metagenomes</taxon>
    </lineage>
</organism>
<dbReference type="GO" id="GO:0043546">
    <property type="term" value="F:molybdopterin cofactor binding"/>
    <property type="evidence" value="ECO:0007669"/>
    <property type="project" value="InterPro"/>
</dbReference>
<sequence>MLLRKPNSLDGSDIPSSQITPRRKFEQFTKDRRSFLAGAAALGATALAADRLGGILAPDTAVRAAGKLQTVPSPITTTGEQLTSYQDVTTFNNYYEFGVDKSEPSKNAGGLPTRPWSVHVSGLVQKEKIFDIDSILKMRALEDRTYRHRCVEGWSMVIPWVGYSFSEFVKQCQPLSSAKYVQFLSYFDKKVDKWWSESSIDWPYSEGLRMDEAMNPLTLLTVGLYGDLLPNQNGSPVRMVLPWKYGFKSAKSIVAIRFIDKQPPTTWNDLAANEYGFYSNVNPNVDHPRWSQKTERRIGQPFYAQRHPTLMFNGYGDFVASMYTGMDLKKYY</sequence>